<keyword evidence="6 8" id="KW-1133">Transmembrane helix</keyword>
<dbReference type="OrthoDB" id="9815533at2"/>
<evidence type="ECO:0000256" key="8">
    <source>
        <dbReference type="RuleBase" id="RU363032"/>
    </source>
</evidence>
<evidence type="ECO:0000256" key="7">
    <source>
        <dbReference type="ARBA" id="ARBA00023136"/>
    </source>
</evidence>
<reference evidence="10 11" key="1">
    <citation type="submission" date="2017-07" db="EMBL/GenBank/DDBJ databases">
        <title>Phylogenetic study on the rhizospheric bacterium Ochrobactrum sp. A44.</title>
        <authorList>
            <person name="Krzyzanowska D.M."/>
            <person name="Ossowicki A."/>
            <person name="Rajewska M."/>
            <person name="Maciag T."/>
            <person name="Kaczynski Z."/>
            <person name="Czerwicka M."/>
            <person name="Jafra S."/>
        </authorList>
    </citation>
    <scope>NUCLEOTIDE SEQUENCE [LARGE SCALE GENOMIC DNA]</scope>
    <source>
        <strain evidence="10 11">PR17</strain>
    </source>
</reference>
<keyword evidence="5 8" id="KW-0812">Transmembrane</keyword>
<dbReference type="InterPro" id="IPR035906">
    <property type="entry name" value="MetI-like_sf"/>
</dbReference>
<dbReference type="Pfam" id="PF00528">
    <property type="entry name" value="BPD_transp_1"/>
    <property type="match status" value="1"/>
</dbReference>
<organism evidence="10 11">
    <name type="scientific">Brucella rhizosphaerae</name>
    <dbReference type="NCBI Taxonomy" id="571254"/>
    <lineage>
        <taxon>Bacteria</taxon>
        <taxon>Pseudomonadati</taxon>
        <taxon>Pseudomonadota</taxon>
        <taxon>Alphaproteobacteria</taxon>
        <taxon>Hyphomicrobiales</taxon>
        <taxon>Brucellaceae</taxon>
        <taxon>Brucella/Ochrobactrum group</taxon>
        <taxon>Brucella</taxon>
    </lineage>
</organism>
<comment type="subcellular location">
    <subcellularLocation>
        <location evidence="1">Cell inner membrane</location>
        <topology evidence="1">Multi-pass membrane protein</topology>
    </subcellularLocation>
    <subcellularLocation>
        <location evidence="8">Cell membrane</location>
        <topology evidence="8">Multi-pass membrane protein</topology>
    </subcellularLocation>
</comment>
<dbReference type="PANTHER" id="PTHR43357">
    <property type="entry name" value="INNER MEMBRANE ABC TRANSPORTER PERMEASE PROTEIN YDCV"/>
    <property type="match status" value="1"/>
</dbReference>
<feature type="transmembrane region" description="Helical" evidence="8">
    <location>
        <begin position="72"/>
        <end position="93"/>
    </location>
</feature>
<evidence type="ECO:0000256" key="6">
    <source>
        <dbReference type="ARBA" id="ARBA00022989"/>
    </source>
</evidence>
<evidence type="ECO:0000256" key="5">
    <source>
        <dbReference type="ARBA" id="ARBA00022692"/>
    </source>
</evidence>
<feature type="transmembrane region" description="Helical" evidence="8">
    <location>
        <begin position="179"/>
        <end position="202"/>
    </location>
</feature>
<keyword evidence="11" id="KW-1185">Reference proteome</keyword>
<feature type="domain" description="ABC transmembrane type-1" evidence="9">
    <location>
        <begin position="68"/>
        <end position="257"/>
    </location>
</feature>
<name>A0A256FSJ8_9HYPH</name>
<proteinExistence type="inferred from homology"/>
<dbReference type="Proteomes" id="UP000216345">
    <property type="component" value="Unassembled WGS sequence"/>
</dbReference>
<feature type="transmembrane region" description="Helical" evidence="8">
    <location>
        <begin position="238"/>
        <end position="260"/>
    </location>
</feature>
<feature type="transmembrane region" description="Helical" evidence="8">
    <location>
        <begin position="105"/>
        <end position="127"/>
    </location>
</feature>
<evidence type="ECO:0000313" key="11">
    <source>
        <dbReference type="Proteomes" id="UP000216345"/>
    </source>
</evidence>
<evidence type="ECO:0000256" key="1">
    <source>
        <dbReference type="ARBA" id="ARBA00004429"/>
    </source>
</evidence>
<dbReference type="GO" id="GO:0005886">
    <property type="term" value="C:plasma membrane"/>
    <property type="evidence" value="ECO:0007669"/>
    <property type="project" value="UniProtKB-SubCell"/>
</dbReference>
<feature type="transmembrane region" description="Helical" evidence="8">
    <location>
        <begin position="12"/>
        <end position="37"/>
    </location>
</feature>
<dbReference type="InterPro" id="IPR000515">
    <property type="entry name" value="MetI-like"/>
</dbReference>
<comment type="similarity">
    <text evidence="8">Belongs to the binding-protein-dependent transport system permease family.</text>
</comment>
<dbReference type="RefSeq" id="WP_094573920.1">
    <property type="nucleotide sequence ID" value="NZ_JBHEEL010000002.1"/>
</dbReference>
<evidence type="ECO:0000259" key="9">
    <source>
        <dbReference type="PROSITE" id="PS50928"/>
    </source>
</evidence>
<dbReference type="Gene3D" id="1.10.3720.10">
    <property type="entry name" value="MetI-like"/>
    <property type="match status" value="1"/>
</dbReference>
<evidence type="ECO:0000256" key="2">
    <source>
        <dbReference type="ARBA" id="ARBA00022448"/>
    </source>
</evidence>
<dbReference type="SUPFAM" id="SSF161098">
    <property type="entry name" value="MetI-like"/>
    <property type="match status" value="1"/>
</dbReference>
<accession>A0A256FSJ8</accession>
<evidence type="ECO:0000313" key="10">
    <source>
        <dbReference type="EMBL" id="OYR17852.1"/>
    </source>
</evidence>
<keyword evidence="3" id="KW-1003">Cell membrane</keyword>
<dbReference type="CDD" id="cd06261">
    <property type="entry name" value="TM_PBP2"/>
    <property type="match status" value="1"/>
</dbReference>
<evidence type="ECO:0000256" key="4">
    <source>
        <dbReference type="ARBA" id="ARBA00022519"/>
    </source>
</evidence>
<sequence length="273" mass="29216">MSYSKQTLLARYCFYAFGCLMVLFLIVPLLAIIPLSFSAGSFLSYPLPGFSFQWYDRVFHDGPWLAALKNSFVVGIATTILATILGTSAAYAFARRDLPMPTTLLGILIAPMIVPPVISGLGMYFLMAKIGLTATMPGVIIAHTVLAAPFVLITVTATLQNFDMGLLRAANSLGASPLAAFLTILVPVTAPGIISGALFAFMTSFDEVVVTLFLAGPAQRTLPLKMFEGLRDNIEPSILAMSTFLMLIATLSLATAVCLIHRSTRNLTAAKPN</sequence>
<dbReference type="GO" id="GO:0055085">
    <property type="term" value="P:transmembrane transport"/>
    <property type="evidence" value="ECO:0007669"/>
    <property type="project" value="InterPro"/>
</dbReference>
<dbReference type="EMBL" id="NNRK01000017">
    <property type="protein sequence ID" value="OYR17852.1"/>
    <property type="molecule type" value="Genomic_DNA"/>
</dbReference>
<gene>
    <name evidence="10" type="ORF">CEV32_3527</name>
</gene>
<dbReference type="PROSITE" id="PS50928">
    <property type="entry name" value="ABC_TM1"/>
    <property type="match status" value="1"/>
</dbReference>
<feature type="transmembrane region" description="Helical" evidence="8">
    <location>
        <begin position="139"/>
        <end position="159"/>
    </location>
</feature>
<keyword evidence="4" id="KW-0997">Cell inner membrane</keyword>
<comment type="caution">
    <text evidence="10">The sequence shown here is derived from an EMBL/GenBank/DDBJ whole genome shotgun (WGS) entry which is preliminary data.</text>
</comment>
<keyword evidence="7 8" id="KW-0472">Membrane</keyword>
<evidence type="ECO:0000256" key="3">
    <source>
        <dbReference type="ARBA" id="ARBA00022475"/>
    </source>
</evidence>
<protein>
    <submittedName>
        <fullName evidence="10">Binding-protein-dependent transport system inner membrane component family protein</fullName>
    </submittedName>
</protein>
<dbReference type="AlphaFoldDB" id="A0A256FSJ8"/>
<dbReference type="PANTHER" id="PTHR43357:SF4">
    <property type="entry name" value="INNER MEMBRANE ABC TRANSPORTER PERMEASE PROTEIN YDCV"/>
    <property type="match status" value="1"/>
</dbReference>
<keyword evidence="2 8" id="KW-0813">Transport</keyword>